<evidence type="ECO:0000313" key="3">
    <source>
        <dbReference type="Proteomes" id="UP000199603"/>
    </source>
</evidence>
<keyword evidence="3" id="KW-1185">Reference proteome</keyword>
<feature type="non-terminal residue" evidence="2">
    <location>
        <position position="229"/>
    </location>
</feature>
<gene>
    <name evidence="2" type="ORF">SAMN04488509_1221</name>
</gene>
<organism evidence="2 3">
    <name type="scientific">Aquimonas voraii</name>
    <dbReference type="NCBI Taxonomy" id="265719"/>
    <lineage>
        <taxon>Bacteria</taxon>
        <taxon>Pseudomonadati</taxon>
        <taxon>Pseudomonadota</taxon>
        <taxon>Gammaproteobacteria</taxon>
        <taxon>Lysobacterales</taxon>
        <taxon>Lysobacteraceae</taxon>
        <taxon>Aquimonas</taxon>
    </lineage>
</organism>
<feature type="compositionally biased region" description="Basic and acidic residues" evidence="1">
    <location>
        <begin position="87"/>
        <end position="98"/>
    </location>
</feature>
<feature type="compositionally biased region" description="Basic residues" evidence="1">
    <location>
        <begin position="155"/>
        <end position="165"/>
    </location>
</feature>
<evidence type="ECO:0000256" key="1">
    <source>
        <dbReference type="SAM" id="MobiDB-lite"/>
    </source>
</evidence>
<feature type="region of interest" description="Disordered" evidence="1">
    <location>
        <begin position="69"/>
        <end position="116"/>
    </location>
</feature>
<protein>
    <submittedName>
        <fullName evidence="2">Uncharacterized protein</fullName>
    </submittedName>
</protein>
<sequence length="229" mass="23748">MVGQGPPYEPPRVPLLASRFSLLASRFSLLASRFSLLASRFSLLASRFSLLASRFSLLALALAGRSPRFPRGPSGATGGRGSARRGAGREAGDVRDSAGMHCPRTPADSRGPSAQGCAGGADAGWPFSCLLLLTPGFLPSAPPGPPSAFAPLLRRSGHAKRSRSGRPKDGPKALALRSRPQRETEASVELMVGQGPPYDCTEVGQPAGLTESSCSCFSLGATKALAPHQ</sequence>
<proteinExistence type="predicted"/>
<dbReference type="AlphaFoldDB" id="A0A1G7AAJ0"/>
<dbReference type="Proteomes" id="UP000199603">
    <property type="component" value="Unassembled WGS sequence"/>
</dbReference>
<dbReference type="EMBL" id="FNAG01000022">
    <property type="protein sequence ID" value="SDE11791.1"/>
    <property type="molecule type" value="Genomic_DNA"/>
</dbReference>
<accession>A0A1G7AAJ0</accession>
<name>A0A1G7AAJ0_9GAMM</name>
<reference evidence="2 3" key="1">
    <citation type="submission" date="2016-10" db="EMBL/GenBank/DDBJ databases">
        <authorList>
            <person name="de Groot N.N."/>
        </authorList>
    </citation>
    <scope>NUCLEOTIDE SEQUENCE [LARGE SCALE GENOMIC DNA]</scope>
    <source>
        <strain evidence="2 3">DSM 16957</strain>
    </source>
</reference>
<feature type="region of interest" description="Disordered" evidence="1">
    <location>
        <begin position="148"/>
        <end position="197"/>
    </location>
</feature>
<evidence type="ECO:0000313" key="2">
    <source>
        <dbReference type="EMBL" id="SDE11791.1"/>
    </source>
</evidence>